<keyword evidence="3" id="KW-0378">Hydrolase</keyword>
<accession>A0A352IR69</accession>
<evidence type="ECO:0000256" key="2">
    <source>
        <dbReference type="ARBA" id="ARBA00022631"/>
    </source>
</evidence>
<evidence type="ECO:0000256" key="3">
    <source>
        <dbReference type="HAMAP-Rule" id="MF_00813"/>
    </source>
</evidence>
<sequence length="341" mass="38206">MTDAVVAPVVEGPEFTRLGLNLADGSLGAEVTQVTDEFFAPRERMLDPELPVFFPDRYDDHGKWMDGWETRRRRTTGHDWCIVRLAMPGVLMGVDFDTSFFTGNYAPAASLEACFSPDGEPDDKADWHRLVPATELKGNDHRFCTIESDRPWTHLRLHIYPDGGLARLRAYGKPFCDWATLLATDESRNLLALEYGGDQVAWSDAHYGEPRKLLRPARGINMGDGWETRRRREPGNDWCILALGHKGIAERIEVDTAHFKGNFPAACSIQAACVEEGAGTAQSLITQSMFWHSLMDEQPLTANSIHQFQELKNLGPITHIRFNIIPDGGVSRVRLFGKPVS</sequence>
<name>A0A352IR69_9GAMM</name>
<dbReference type="InterPro" id="IPR015908">
    <property type="entry name" value="Allantoicase_dom"/>
</dbReference>
<feature type="domain" description="Allantoicase" evidence="4">
    <location>
        <begin position="28"/>
        <end position="174"/>
    </location>
</feature>
<dbReference type="AlphaFoldDB" id="A0A352IR69"/>
<dbReference type="PANTHER" id="PTHR12045:SF3">
    <property type="entry name" value="INACTIVE ALLANTOICASE-RELATED"/>
    <property type="match status" value="1"/>
</dbReference>
<protein>
    <recommendedName>
        <fullName evidence="3">Probable allantoicase</fullName>
        <ecNumber evidence="3">3.5.3.4</ecNumber>
    </recommendedName>
    <alternativeName>
        <fullName evidence="3">Allantoate amidinohydrolase</fullName>
    </alternativeName>
</protein>
<dbReference type="GO" id="GO:0000256">
    <property type="term" value="P:allantoin catabolic process"/>
    <property type="evidence" value="ECO:0007669"/>
    <property type="project" value="UniProtKB-UniRule"/>
</dbReference>
<dbReference type="NCBIfam" id="TIGR02961">
    <property type="entry name" value="allantoicase"/>
    <property type="match status" value="1"/>
</dbReference>
<comment type="catalytic activity">
    <reaction evidence="3">
        <text>allantoate + H2O = (S)-ureidoglycolate + urea</text>
        <dbReference type="Rhea" id="RHEA:11016"/>
        <dbReference type="ChEBI" id="CHEBI:15377"/>
        <dbReference type="ChEBI" id="CHEBI:16199"/>
        <dbReference type="ChEBI" id="CHEBI:17536"/>
        <dbReference type="ChEBI" id="CHEBI:57296"/>
        <dbReference type="EC" id="3.5.3.4"/>
    </reaction>
</comment>
<dbReference type="PIRSF" id="PIRSF016516">
    <property type="entry name" value="Allantoicase"/>
    <property type="match status" value="1"/>
</dbReference>
<feature type="domain" description="Allantoicase" evidence="4">
    <location>
        <begin position="196"/>
        <end position="339"/>
    </location>
</feature>
<dbReference type="UniPathway" id="UPA00395">
    <property type="reaction ID" value="UER00654"/>
</dbReference>
<keyword evidence="2 3" id="KW-0659">Purine metabolism</keyword>
<evidence type="ECO:0000313" key="6">
    <source>
        <dbReference type="Proteomes" id="UP000263489"/>
    </source>
</evidence>
<dbReference type="SUPFAM" id="SSF49785">
    <property type="entry name" value="Galactose-binding domain-like"/>
    <property type="match status" value="2"/>
</dbReference>
<dbReference type="HAMAP" id="MF_00813">
    <property type="entry name" value="Allantoicase"/>
    <property type="match status" value="1"/>
</dbReference>
<dbReference type="GO" id="GO:0004037">
    <property type="term" value="F:allantoicase activity"/>
    <property type="evidence" value="ECO:0007669"/>
    <property type="project" value="UniProtKB-UniRule"/>
</dbReference>
<evidence type="ECO:0000256" key="1">
    <source>
        <dbReference type="ARBA" id="ARBA00009242"/>
    </source>
</evidence>
<dbReference type="Gene3D" id="2.60.120.260">
    <property type="entry name" value="Galactose-binding domain-like"/>
    <property type="match status" value="2"/>
</dbReference>
<comment type="similarity">
    <text evidence="1 3">Belongs to the allantoicase family.</text>
</comment>
<dbReference type="Proteomes" id="UP000263489">
    <property type="component" value="Unassembled WGS sequence"/>
</dbReference>
<dbReference type="InterPro" id="IPR005164">
    <property type="entry name" value="Allantoicase"/>
</dbReference>
<dbReference type="EMBL" id="DNNA01000103">
    <property type="protein sequence ID" value="HBC33952.1"/>
    <property type="molecule type" value="Genomic_DNA"/>
</dbReference>
<gene>
    <name evidence="3 5" type="primary">alc</name>
    <name evidence="5" type="ORF">DC045_06450</name>
</gene>
<reference evidence="5 6" key="1">
    <citation type="journal article" date="2018" name="Nat. Biotechnol.">
        <title>A standardized bacterial taxonomy based on genome phylogeny substantially revises the tree of life.</title>
        <authorList>
            <person name="Parks D.H."/>
            <person name="Chuvochina M."/>
            <person name="Waite D.W."/>
            <person name="Rinke C."/>
            <person name="Skarshewski A."/>
            <person name="Chaumeil P.A."/>
            <person name="Hugenholtz P."/>
        </authorList>
    </citation>
    <scope>NUCLEOTIDE SEQUENCE [LARGE SCALE GENOMIC DNA]</scope>
    <source>
        <strain evidence="5">UBA9380</strain>
    </source>
</reference>
<dbReference type="Pfam" id="PF03561">
    <property type="entry name" value="Allantoicase"/>
    <property type="match status" value="2"/>
</dbReference>
<comment type="caution">
    <text evidence="5">The sequence shown here is derived from an EMBL/GenBank/DDBJ whole genome shotgun (WGS) entry which is preliminary data.</text>
</comment>
<dbReference type="EC" id="3.5.3.4" evidence="3"/>
<dbReference type="GO" id="GO:0006144">
    <property type="term" value="P:purine nucleobase metabolic process"/>
    <property type="evidence" value="ECO:0007669"/>
    <property type="project" value="UniProtKB-KW"/>
</dbReference>
<dbReference type="InterPro" id="IPR008979">
    <property type="entry name" value="Galactose-bd-like_sf"/>
</dbReference>
<evidence type="ECO:0000313" key="5">
    <source>
        <dbReference type="EMBL" id="HBC33952.1"/>
    </source>
</evidence>
<proteinExistence type="inferred from homology"/>
<dbReference type="PANTHER" id="PTHR12045">
    <property type="entry name" value="ALLANTOICASE"/>
    <property type="match status" value="1"/>
</dbReference>
<comment type="pathway">
    <text evidence="3">Nitrogen metabolism; (S)-allantoin degradation; (S)-ureidoglycolate from allantoate (aminidohydrolase route): step 1/1.</text>
</comment>
<evidence type="ECO:0000259" key="4">
    <source>
        <dbReference type="Pfam" id="PF03561"/>
    </source>
</evidence>
<organism evidence="5 6">
    <name type="scientific">Marinobacter adhaerens</name>
    <dbReference type="NCBI Taxonomy" id="1033846"/>
    <lineage>
        <taxon>Bacteria</taxon>
        <taxon>Pseudomonadati</taxon>
        <taxon>Pseudomonadota</taxon>
        <taxon>Gammaproteobacteria</taxon>
        <taxon>Pseudomonadales</taxon>
        <taxon>Marinobacteraceae</taxon>
        <taxon>Marinobacter</taxon>
    </lineage>
</organism>